<comment type="caution">
    <text evidence="2">The sequence shown here is derived from an EMBL/GenBank/DDBJ whole genome shotgun (WGS) entry which is preliminary data.</text>
</comment>
<feature type="domain" description="SnoaL-like" evidence="1">
    <location>
        <begin position="8"/>
        <end position="113"/>
    </location>
</feature>
<sequence length="133" mass="14162">MSNLDIIAAHYAASDRGDLAGMLAPLGPGTTWTEAAGFPYAGTYTGPEEVRDNVFGAIAKDWEGYTFTLGDLLDAGDTVIGIGTYQGKHRETGRSFTARVAHVWKFDGGKVTSFEQIVDSVPVVNAMTDSGNR</sequence>
<accession>A0A154MWE2</accession>
<evidence type="ECO:0000259" key="1">
    <source>
        <dbReference type="Pfam" id="PF12680"/>
    </source>
</evidence>
<dbReference type="EMBL" id="LQCI01000001">
    <property type="protein sequence ID" value="KZB88636.1"/>
    <property type="molecule type" value="Genomic_DNA"/>
</dbReference>
<evidence type="ECO:0000313" key="3">
    <source>
        <dbReference type="EMBL" id="OKA07194.1"/>
    </source>
</evidence>
<dbReference type="AlphaFoldDB" id="A0A154MWE2"/>
<evidence type="ECO:0000313" key="4">
    <source>
        <dbReference type="Proteomes" id="UP000076321"/>
    </source>
</evidence>
<keyword evidence="5" id="KW-1185">Reference proteome</keyword>
<protein>
    <submittedName>
        <fullName evidence="2">DUF4440 domain-containing protein</fullName>
    </submittedName>
</protein>
<dbReference type="Proteomes" id="UP000076321">
    <property type="component" value="Unassembled WGS sequence"/>
</dbReference>
<dbReference type="Gene3D" id="3.10.450.50">
    <property type="match status" value="1"/>
</dbReference>
<dbReference type="EMBL" id="LOBU02000013">
    <property type="protein sequence ID" value="OKA07194.1"/>
    <property type="molecule type" value="Genomic_DNA"/>
</dbReference>
<dbReference type="OrthoDB" id="8451859at2"/>
<dbReference type="Pfam" id="PF12680">
    <property type="entry name" value="SnoaL_2"/>
    <property type="match status" value="1"/>
</dbReference>
<dbReference type="InterPro" id="IPR037401">
    <property type="entry name" value="SnoaL-like"/>
</dbReference>
<gene>
    <name evidence="3" type="ORF">ATP06_0215070</name>
    <name evidence="2" type="ORF">AVL48_00720</name>
</gene>
<dbReference type="PANTHER" id="PTHR41252">
    <property type="entry name" value="BLR2505 PROTEIN"/>
    <property type="match status" value="1"/>
</dbReference>
<organism evidence="2 4">
    <name type="scientific">Amycolatopsis regifaucium</name>
    <dbReference type="NCBI Taxonomy" id="546365"/>
    <lineage>
        <taxon>Bacteria</taxon>
        <taxon>Bacillati</taxon>
        <taxon>Actinomycetota</taxon>
        <taxon>Actinomycetes</taxon>
        <taxon>Pseudonocardiales</taxon>
        <taxon>Pseudonocardiaceae</taxon>
        <taxon>Amycolatopsis</taxon>
    </lineage>
</organism>
<reference evidence="3 5" key="2">
    <citation type="submission" date="2016-11" db="EMBL/GenBank/DDBJ databases">
        <title>Genome sequencing of Amycolatopsis regifaucium.</title>
        <authorList>
            <person name="Mayilraj S."/>
            <person name="Kaur N."/>
        </authorList>
    </citation>
    <scope>NUCLEOTIDE SEQUENCE [LARGE SCALE GENOMIC DNA]</scope>
    <source>
        <strain evidence="3 5">GY080</strain>
    </source>
</reference>
<dbReference type="PANTHER" id="PTHR41252:SF1">
    <property type="entry name" value="BLR2505 PROTEIN"/>
    <property type="match status" value="1"/>
</dbReference>
<evidence type="ECO:0000313" key="2">
    <source>
        <dbReference type="EMBL" id="KZB88636.1"/>
    </source>
</evidence>
<proteinExistence type="predicted"/>
<dbReference type="RefSeq" id="WP_061982966.1">
    <property type="nucleotide sequence ID" value="NZ_FOPQ01000011.1"/>
</dbReference>
<reference evidence="2 4" key="1">
    <citation type="submission" date="2015-12" db="EMBL/GenBank/DDBJ databases">
        <title>Amycolatopsis regifaucium genome sequencing and assembly.</title>
        <authorList>
            <person name="Mayilraj S."/>
        </authorList>
    </citation>
    <scope>NUCLEOTIDE SEQUENCE [LARGE SCALE GENOMIC DNA]</scope>
    <source>
        <strain evidence="2 4">GY080</strain>
    </source>
</reference>
<evidence type="ECO:0000313" key="5">
    <source>
        <dbReference type="Proteomes" id="UP000186883"/>
    </source>
</evidence>
<name>A0A154MWE2_9PSEU</name>
<dbReference type="InterPro" id="IPR032710">
    <property type="entry name" value="NTF2-like_dom_sf"/>
</dbReference>
<dbReference type="SUPFAM" id="SSF54427">
    <property type="entry name" value="NTF2-like"/>
    <property type="match status" value="1"/>
</dbReference>
<dbReference type="Proteomes" id="UP000186883">
    <property type="component" value="Unassembled WGS sequence"/>
</dbReference>